<keyword evidence="1" id="KW-0328">Glycosyltransferase</keyword>
<keyword evidence="2" id="KW-1185">Reference proteome</keyword>
<sequence>MLPLALMHKIRYSSDIVLDVPERPGMVTVSGSAASLFSKFERVLLKISRPFVAQTLVVTYADVDYMKSLGFESVRLVRNVPMSDWKAPYLPPPIAVQGDGDRKLGLIAMGSVFEGRAYEKLIKAVAIASAQIEIELTVCGPGRPGYLTDLRSLADDLRIGDRVNFIEPVSIENVSAMYLSADIGMVLYESADPGNDGLSNKIFECVASGRPVIASDLPENHRFVEENGAGWLAGDSVEDLARVIVSAAEPDSVQSKASHCRRIGDEFLKWETEFPLQFFCEREAPARASGA</sequence>
<accession>A0ABV5FXY5</accession>
<reference evidence="1 2" key="1">
    <citation type="submission" date="2024-09" db="EMBL/GenBank/DDBJ databases">
        <authorList>
            <person name="Sun Q."/>
            <person name="Mori K."/>
        </authorList>
    </citation>
    <scope>NUCLEOTIDE SEQUENCE [LARGE SCALE GENOMIC DNA]</scope>
    <source>
        <strain evidence="1 2">CCM 7609</strain>
    </source>
</reference>
<dbReference type="Proteomes" id="UP001589575">
    <property type="component" value="Unassembled WGS sequence"/>
</dbReference>
<organism evidence="1 2">
    <name type="scientific">Citricoccus parietis</name>
    <dbReference type="NCBI Taxonomy" id="592307"/>
    <lineage>
        <taxon>Bacteria</taxon>
        <taxon>Bacillati</taxon>
        <taxon>Actinomycetota</taxon>
        <taxon>Actinomycetes</taxon>
        <taxon>Micrococcales</taxon>
        <taxon>Micrococcaceae</taxon>
        <taxon>Citricoccus</taxon>
    </lineage>
</organism>
<proteinExistence type="predicted"/>
<protein>
    <submittedName>
        <fullName evidence="1">Glycosyltransferase</fullName>
        <ecNumber evidence="1">2.4.-.-</ecNumber>
    </submittedName>
</protein>
<dbReference type="RefSeq" id="WP_378040032.1">
    <property type="nucleotide sequence ID" value="NZ_JBHLWH010000009.1"/>
</dbReference>
<dbReference type="EC" id="2.4.-.-" evidence="1"/>
<evidence type="ECO:0000313" key="2">
    <source>
        <dbReference type="Proteomes" id="UP001589575"/>
    </source>
</evidence>
<dbReference type="Gene3D" id="3.40.50.2000">
    <property type="entry name" value="Glycogen Phosphorylase B"/>
    <property type="match status" value="1"/>
</dbReference>
<gene>
    <name evidence="1" type="ORF">ACFFX0_10170</name>
</gene>
<dbReference type="EMBL" id="JBHMFI010000001">
    <property type="protein sequence ID" value="MFB9071549.1"/>
    <property type="molecule type" value="Genomic_DNA"/>
</dbReference>
<name>A0ABV5FXY5_9MICC</name>
<keyword evidence="1" id="KW-0808">Transferase</keyword>
<evidence type="ECO:0000313" key="1">
    <source>
        <dbReference type="EMBL" id="MFB9071549.1"/>
    </source>
</evidence>
<dbReference type="GO" id="GO:0016757">
    <property type="term" value="F:glycosyltransferase activity"/>
    <property type="evidence" value="ECO:0007669"/>
    <property type="project" value="UniProtKB-KW"/>
</dbReference>
<dbReference type="Pfam" id="PF13692">
    <property type="entry name" value="Glyco_trans_1_4"/>
    <property type="match status" value="1"/>
</dbReference>
<comment type="caution">
    <text evidence="1">The sequence shown here is derived from an EMBL/GenBank/DDBJ whole genome shotgun (WGS) entry which is preliminary data.</text>
</comment>
<dbReference type="SUPFAM" id="SSF53756">
    <property type="entry name" value="UDP-Glycosyltransferase/glycogen phosphorylase"/>
    <property type="match status" value="1"/>
</dbReference>
<dbReference type="PANTHER" id="PTHR12526">
    <property type="entry name" value="GLYCOSYLTRANSFERASE"/>
    <property type="match status" value="1"/>
</dbReference>